<evidence type="ECO:0000256" key="1">
    <source>
        <dbReference type="SAM" id="MobiDB-lite"/>
    </source>
</evidence>
<proteinExistence type="predicted"/>
<comment type="caution">
    <text evidence="2">The sequence shown here is derived from an EMBL/GenBank/DDBJ whole genome shotgun (WGS) entry which is preliminary data.</text>
</comment>
<gene>
    <name evidence="2" type="ORF">COLO4_01402</name>
</gene>
<feature type="region of interest" description="Disordered" evidence="1">
    <location>
        <begin position="273"/>
        <end position="293"/>
    </location>
</feature>
<dbReference type="AlphaFoldDB" id="A0A1R3L2Q5"/>
<feature type="region of interest" description="Disordered" evidence="1">
    <location>
        <begin position="205"/>
        <end position="254"/>
    </location>
</feature>
<feature type="compositionally biased region" description="Basic residues" evidence="1">
    <location>
        <begin position="227"/>
        <end position="238"/>
    </location>
</feature>
<sequence length="310" mass="32748">MPPSRGRFFRALEFSLAELVFDFRLGSRHAGPGCAVRAGAAGPLRGFCRAMAAVARAAAHAQHAGGDGVGPGAAARQRAAAAGQGRAFAGHAVRRAGHTAAAAAVGHPDPEPGHRLHHLPRGPRDQRPAQCHERGARPQGRAQGHAGALDQELCAAGQAAGVPDRHRAHRRHPGGPLAAAAAVRPGRGLGRADADLQGHHHVLRGRRAAGLQRHAARGRLDRDAPGRRRRLRDRHRAAHGQGAELGQDHHHHSDLAADERQLQELARHVRVGRAPHPPLAAHRRPHHPPADGRAAAEIVIARAPQGLLEQ</sequence>
<feature type="compositionally biased region" description="Low complexity" evidence="1">
    <location>
        <begin position="98"/>
        <end position="107"/>
    </location>
</feature>
<accession>A0A1R3L2Q5</accession>
<reference evidence="3" key="1">
    <citation type="submission" date="2013-09" db="EMBL/GenBank/DDBJ databases">
        <title>Corchorus olitorius genome sequencing.</title>
        <authorList>
            <person name="Alam M."/>
            <person name="Haque M.S."/>
            <person name="Islam M.S."/>
            <person name="Emdad E.M."/>
            <person name="Islam M.M."/>
            <person name="Ahmed B."/>
            <person name="Halim A."/>
            <person name="Hossen Q.M.M."/>
            <person name="Hossain M.Z."/>
            <person name="Ahmed R."/>
            <person name="Khan M.M."/>
            <person name="Islam R."/>
            <person name="Rashid M.M."/>
            <person name="Khan S.A."/>
            <person name="Rahman M.S."/>
            <person name="Alam M."/>
            <person name="Yahiya A.S."/>
            <person name="Khan M.S."/>
            <person name="Azam M.S."/>
            <person name="Haque T."/>
            <person name="Lashkar M.Z.H."/>
            <person name="Akhand A.I."/>
            <person name="Morshed G."/>
            <person name="Roy S."/>
            <person name="Uddin K.S."/>
            <person name="Rabeya T."/>
            <person name="Hossain A.S."/>
            <person name="Chowdhury A."/>
            <person name="Snigdha A.R."/>
            <person name="Mortoza M.S."/>
            <person name="Matin S.A."/>
            <person name="Hoque S.M.E."/>
            <person name="Islam M.K."/>
            <person name="Roy D.K."/>
            <person name="Haider R."/>
            <person name="Moosa M.M."/>
            <person name="Elias S.M."/>
            <person name="Hasan A.M."/>
            <person name="Jahan S."/>
            <person name="Shafiuddin M."/>
            <person name="Mahmood N."/>
            <person name="Shommy N.S."/>
        </authorList>
    </citation>
    <scope>NUCLEOTIDE SEQUENCE [LARGE SCALE GENOMIC DNA]</scope>
    <source>
        <strain evidence="3">cv. O-4</strain>
    </source>
</reference>
<evidence type="ECO:0000313" key="3">
    <source>
        <dbReference type="Proteomes" id="UP000187203"/>
    </source>
</evidence>
<feature type="region of interest" description="Disordered" evidence="1">
    <location>
        <begin position="98"/>
        <end position="179"/>
    </location>
</feature>
<organism evidence="2 3">
    <name type="scientific">Corchorus olitorius</name>
    <dbReference type="NCBI Taxonomy" id="93759"/>
    <lineage>
        <taxon>Eukaryota</taxon>
        <taxon>Viridiplantae</taxon>
        <taxon>Streptophyta</taxon>
        <taxon>Embryophyta</taxon>
        <taxon>Tracheophyta</taxon>
        <taxon>Spermatophyta</taxon>
        <taxon>Magnoliopsida</taxon>
        <taxon>eudicotyledons</taxon>
        <taxon>Gunneridae</taxon>
        <taxon>Pentapetalae</taxon>
        <taxon>rosids</taxon>
        <taxon>malvids</taxon>
        <taxon>Malvales</taxon>
        <taxon>Malvaceae</taxon>
        <taxon>Grewioideae</taxon>
        <taxon>Apeibeae</taxon>
        <taxon>Corchorus</taxon>
    </lineage>
</organism>
<feature type="compositionally biased region" description="Basic and acidic residues" evidence="1">
    <location>
        <begin position="122"/>
        <end position="136"/>
    </location>
</feature>
<name>A0A1R3L2Q5_9ROSI</name>
<keyword evidence="3" id="KW-1185">Reference proteome</keyword>
<evidence type="ECO:0000313" key="2">
    <source>
        <dbReference type="EMBL" id="OMP13569.1"/>
    </source>
</evidence>
<dbReference type="EMBL" id="AWUE01003899">
    <property type="protein sequence ID" value="OMP13569.1"/>
    <property type="molecule type" value="Genomic_DNA"/>
</dbReference>
<protein>
    <submittedName>
        <fullName evidence="2">Uncharacterized protein</fullName>
    </submittedName>
</protein>
<dbReference type="Proteomes" id="UP000187203">
    <property type="component" value="Unassembled WGS sequence"/>
</dbReference>